<dbReference type="InterPro" id="IPR005467">
    <property type="entry name" value="His_kinase_dom"/>
</dbReference>
<dbReference type="CDD" id="cd16922">
    <property type="entry name" value="HATPase_EvgS-ArcB-TorS-like"/>
    <property type="match status" value="1"/>
</dbReference>
<dbReference type="Pfam" id="PF00512">
    <property type="entry name" value="HisKA"/>
    <property type="match status" value="1"/>
</dbReference>
<comment type="caution">
    <text evidence="8">The sequence shown here is derived from an EMBL/GenBank/DDBJ whole genome shotgun (WGS) entry which is preliminary data.</text>
</comment>
<accession>A0ABT2LGF9</accession>
<dbReference type="Proteomes" id="UP001320831">
    <property type="component" value="Unassembled WGS sequence"/>
</dbReference>
<feature type="domain" description="Histidine kinase" evidence="7">
    <location>
        <begin position="344"/>
        <end position="561"/>
    </location>
</feature>
<evidence type="ECO:0000259" key="7">
    <source>
        <dbReference type="PROSITE" id="PS50109"/>
    </source>
</evidence>
<dbReference type="Pfam" id="PF02518">
    <property type="entry name" value="HATPase_c"/>
    <property type="match status" value="1"/>
</dbReference>
<evidence type="ECO:0000256" key="6">
    <source>
        <dbReference type="SAM" id="Phobius"/>
    </source>
</evidence>
<dbReference type="CDD" id="cd00130">
    <property type="entry name" value="PAS"/>
    <property type="match status" value="1"/>
</dbReference>
<evidence type="ECO:0000313" key="9">
    <source>
        <dbReference type="Proteomes" id="UP001320831"/>
    </source>
</evidence>
<keyword evidence="9" id="KW-1185">Reference proteome</keyword>
<keyword evidence="3" id="KW-0597">Phosphoprotein</keyword>
<dbReference type="RefSeq" id="WP_260899768.1">
    <property type="nucleotide sequence ID" value="NZ_JAOCZP010000001.1"/>
</dbReference>
<feature type="transmembrane region" description="Helical" evidence="6">
    <location>
        <begin position="64"/>
        <end position="86"/>
    </location>
</feature>
<dbReference type="SUPFAM" id="SSF55785">
    <property type="entry name" value="PYP-like sensor domain (PAS domain)"/>
    <property type="match status" value="1"/>
</dbReference>
<evidence type="ECO:0000256" key="5">
    <source>
        <dbReference type="ARBA" id="ARBA00022777"/>
    </source>
</evidence>
<dbReference type="EC" id="2.7.13.3" evidence="2"/>
<evidence type="ECO:0000256" key="1">
    <source>
        <dbReference type="ARBA" id="ARBA00000085"/>
    </source>
</evidence>
<evidence type="ECO:0000313" key="8">
    <source>
        <dbReference type="EMBL" id="MCT7373448.1"/>
    </source>
</evidence>
<comment type="catalytic activity">
    <reaction evidence="1">
        <text>ATP + protein L-histidine = ADP + protein N-phospho-L-histidine.</text>
        <dbReference type="EC" id="2.7.13.3"/>
    </reaction>
</comment>
<feature type="transmembrane region" description="Helical" evidence="6">
    <location>
        <begin position="141"/>
        <end position="163"/>
    </location>
</feature>
<proteinExistence type="predicted"/>
<gene>
    <name evidence="8" type="ORF">N5A92_00085</name>
</gene>
<dbReference type="PANTHER" id="PTHR43047:SF63">
    <property type="entry name" value="HISTIDINE KINASE"/>
    <property type="match status" value="1"/>
</dbReference>
<keyword evidence="6" id="KW-1133">Transmembrane helix</keyword>
<dbReference type="PRINTS" id="PR00344">
    <property type="entry name" value="BCTRLSENSOR"/>
</dbReference>
<feature type="transmembrane region" description="Helical" evidence="6">
    <location>
        <begin position="93"/>
        <end position="112"/>
    </location>
</feature>
<dbReference type="SUPFAM" id="SSF47384">
    <property type="entry name" value="Homodimeric domain of signal transducing histidine kinase"/>
    <property type="match status" value="1"/>
</dbReference>
<dbReference type="PROSITE" id="PS50109">
    <property type="entry name" value="HIS_KIN"/>
    <property type="match status" value="1"/>
</dbReference>
<keyword evidence="6" id="KW-0472">Membrane</keyword>
<name>A0ABT2LGF9_9HYPH</name>
<dbReference type="PANTHER" id="PTHR43047">
    <property type="entry name" value="TWO-COMPONENT HISTIDINE PROTEIN KINASE"/>
    <property type="match status" value="1"/>
</dbReference>
<feature type="transmembrane region" description="Helical" evidence="6">
    <location>
        <begin position="39"/>
        <end position="58"/>
    </location>
</feature>
<feature type="transmembrane region" description="Helical" evidence="6">
    <location>
        <begin position="118"/>
        <end position="134"/>
    </location>
</feature>
<dbReference type="SMART" id="SM00387">
    <property type="entry name" value="HATPase_c"/>
    <property type="match status" value="1"/>
</dbReference>
<protein>
    <recommendedName>
        <fullName evidence="2">histidine kinase</fullName>
        <ecNumber evidence="2">2.7.13.3</ecNumber>
    </recommendedName>
</protein>
<dbReference type="Gene3D" id="3.30.450.20">
    <property type="entry name" value="PAS domain"/>
    <property type="match status" value="1"/>
</dbReference>
<dbReference type="EMBL" id="JAOCZP010000001">
    <property type="protein sequence ID" value="MCT7373448.1"/>
    <property type="molecule type" value="Genomic_DNA"/>
</dbReference>
<dbReference type="InterPro" id="IPR004358">
    <property type="entry name" value="Sig_transdc_His_kin-like_C"/>
</dbReference>
<evidence type="ECO:0000256" key="2">
    <source>
        <dbReference type="ARBA" id="ARBA00012438"/>
    </source>
</evidence>
<reference evidence="8 9" key="1">
    <citation type="submission" date="2022-09" db="EMBL/GenBank/DDBJ databases">
        <title>Chelativorans salina sp. nov., a novel slightly halophilic bacterium isolated from a saline lake sediment enrichment.</title>
        <authorList>
            <person name="Gao L."/>
            <person name="Fang B.-Z."/>
            <person name="Li W.-J."/>
        </authorList>
    </citation>
    <scope>NUCLEOTIDE SEQUENCE [LARGE SCALE GENOMIC DNA]</scope>
    <source>
        <strain evidence="8 9">EGI FJ00035</strain>
    </source>
</reference>
<dbReference type="GO" id="GO:0016301">
    <property type="term" value="F:kinase activity"/>
    <property type="evidence" value="ECO:0007669"/>
    <property type="project" value="UniProtKB-KW"/>
</dbReference>
<keyword evidence="4" id="KW-0808">Transferase</keyword>
<evidence type="ECO:0000256" key="4">
    <source>
        <dbReference type="ARBA" id="ARBA00022679"/>
    </source>
</evidence>
<dbReference type="InterPro" id="IPR036097">
    <property type="entry name" value="HisK_dim/P_sf"/>
</dbReference>
<dbReference type="InterPro" id="IPR003661">
    <property type="entry name" value="HisK_dim/P_dom"/>
</dbReference>
<dbReference type="CDD" id="cd00082">
    <property type="entry name" value="HisKA"/>
    <property type="match status" value="1"/>
</dbReference>
<dbReference type="InterPro" id="IPR000014">
    <property type="entry name" value="PAS"/>
</dbReference>
<dbReference type="InterPro" id="IPR036890">
    <property type="entry name" value="HATPase_C_sf"/>
</dbReference>
<organism evidence="8 9">
    <name type="scientific">Chelativorans salis</name>
    <dbReference type="NCBI Taxonomy" id="2978478"/>
    <lineage>
        <taxon>Bacteria</taxon>
        <taxon>Pseudomonadati</taxon>
        <taxon>Pseudomonadota</taxon>
        <taxon>Alphaproteobacteria</taxon>
        <taxon>Hyphomicrobiales</taxon>
        <taxon>Phyllobacteriaceae</taxon>
        <taxon>Chelativorans</taxon>
    </lineage>
</organism>
<keyword evidence="5 8" id="KW-0418">Kinase</keyword>
<keyword evidence="6" id="KW-0812">Transmembrane</keyword>
<dbReference type="SUPFAM" id="SSF55874">
    <property type="entry name" value="ATPase domain of HSP90 chaperone/DNA topoisomerase II/histidine kinase"/>
    <property type="match status" value="1"/>
</dbReference>
<dbReference type="SMART" id="SM00388">
    <property type="entry name" value="HisKA"/>
    <property type="match status" value="1"/>
</dbReference>
<dbReference type="Gene3D" id="3.30.565.10">
    <property type="entry name" value="Histidine kinase-like ATPase, C-terminal domain"/>
    <property type="match status" value="1"/>
</dbReference>
<dbReference type="Gene3D" id="1.10.287.130">
    <property type="match status" value="1"/>
</dbReference>
<evidence type="ECO:0000256" key="3">
    <source>
        <dbReference type="ARBA" id="ARBA00022553"/>
    </source>
</evidence>
<dbReference type="InterPro" id="IPR035965">
    <property type="entry name" value="PAS-like_dom_sf"/>
</dbReference>
<sequence length="592" mass="61687">MSTRASLSTNWPESLQAACERLLHPSVMEADERARQRRLLAALFAGPVLAAMATAQAMPLHGGAAGAFASVFMVFGTGLLAAFALIATGRRRLVEPVSLVLAAVAVGVLTAAGGGLSSPLTAMAAALAVEAGWIGRTKRALGFGLAATCSAIGLGAALSATVFAGAVPAAAWQWAVPLLYMATLLSRMPLTGEREAVAGTKGQPIEEIIGATVLRMQQGGDVVEASPQAEKLFAVAPEMLLGTGFFDRIHVADRIAYLQALADLREGADRRVVRMRMRTPAQAGVPAGACYRALIADIAAEPDGRGLVAVVRDDAATAELEAALASAKDAADSATLAKDRYLASVSHELRSPLNAILGFSDVLANEMFGPFANDKQREYVDLIREASGHLLSVVNAILDVSKLQSGSYALEAHPFRFEEALQFCLAMSAREAEGKSVALKADVAEDIGVVNCDRRALQQVLINLLSNAVKFTPAGEVKVTARRSGGRLELDVSDTGIGMSAEDLERVGTPFIQVQNSYTRQGTGLGLALVKGLVKLSGGAMSIESAPGTGTRVHVSLPAGGVEDEGGKEECTAMSGANLNSEWNDDALRKTA</sequence>
<dbReference type="InterPro" id="IPR003594">
    <property type="entry name" value="HATPase_dom"/>
</dbReference>